<dbReference type="InterPro" id="IPR027417">
    <property type="entry name" value="P-loop_NTPase"/>
</dbReference>
<evidence type="ECO:0000256" key="1">
    <source>
        <dbReference type="ARBA" id="ARBA00007913"/>
    </source>
</evidence>
<evidence type="ECO:0000259" key="6">
    <source>
        <dbReference type="Pfam" id="PF13086"/>
    </source>
</evidence>
<dbReference type="Pfam" id="PF13087">
    <property type="entry name" value="AAA_12"/>
    <property type="match status" value="1"/>
</dbReference>
<comment type="similarity">
    <text evidence="1">Belongs to the DNA2/NAM7 helicase family.</text>
</comment>
<dbReference type="InterPro" id="IPR050534">
    <property type="entry name" value="Coronavir_polyprotein_1ab"/>
</dbReference>
<sequence length="648" mass="74564">MEAVTSAVDEDSITINNVSVEFEDKRHGHFYLSRRFCEQRDIDFSTMTDEFIICGEDDLDQPEFLNSSFICLKSEHVYKKPSKARVNVPLDPDDRLNWILHGQVTVVEKIKHRAKDETMEQNPGQGNSTKNRFKIKFKLHDESSDPSDGMLYEENPSTCSVEIIPKSETDVMHWIHVDSRYSKIAKEMRVEVNTSNIVLNNEYQRNAIKKALKSTFTLIHGPPGWMYQKYGNDCPDIVRIYGNSLENKDFPTLGKYFSKRASAREAKPDPQLKDISVHRLIRLENKPFAEEIRQFDEKFRKYNEGQYEPTLEDLKKYRKKTSQASQKELKQHSVIFCTTAVATSPRFIKALTGRIQQLVIDEAGMCTEPESIAAIIASKAEQVVLIGDHKQLQPVLKSTFAAKLGLRKSLFERYCDRAMMLQIQYRMHPAICEFPSKEFYDGKLLTKSSPKWDISNPLKIWINRDKKPIVFCHVEGQEEYLTVSAEEGNEQSCSNKQEVDKVVKILKHLVEHERLDLSDEENLNIMSQYNAQCHQIRLAVSNIAEKVNVNTVVASQGGEWNYVIFSTVRSLPRYRIEKRPTLGWCAKSLGFISDAHQINVALTRARRGLIIIGNKYLLASNPVWKRLIEHYASLGCVVDEDEEFPRSP</sequence>
<evidence type="ECO:0008006" key="9">
    <source>
        <dbReference type="Google" id="ProtNLM"/>
    </source>
</evidence>
<dbReference type="InterPro" id="IPR041677">
    <property type="entry name" value="DNA2/NAM7_AAA_11"/>
</dbReference>
<evidence type="ECO:0000313" key="8">
    <source>
        <dbReference type="EMBL" id="EKC41431.1"/>
    </source>
</evidence>
<dbReference type="Pfam" id="PF13086">
    <property type="entry name" value="AAA_11"/>
    <property type="match status" value="1"/>
</dbReference>
<dbReference type="HOGENOM" id="CLU_422895_0_0_1"/>
<dbReference type="InterPro" id="IPR041679">
    <property type="entry name" value="DNA2/NAM7-like_C"/>
</dbReference>
<keyword evidence="4" id="KW-0347">Helicase</keyword>
<dbReference type="AlphaFoldDB" id="K1S299"/>
<proteinExistence type="inferred from homology"/>
<dbReference type="GO" id="GO:0043139">
    <property type="term" value="F:5'-3' DNA helicase activity"/>
    <property type="evidence" value="ECO:0007669"/>
    <property type="project" value="TreeGrafter"/>
</dbReference>
<keyword evidence="3" id="KW-0378">Hydrolase</keyword>
<feature type="domain" description="DNA2/NAM7 helicase-like C-terminal" evidence="7">
    <location>
        <begin position="407"/>
        <end position="615"/>
    </location>
</feature>
<keyword evidence="5" id="KW-0067">ATP-binding</keyword>
<dbReference type="Gene3D" id="3.40.50.300">
    <property type="entry name" value="P-loop containing nucleotide triphosphate hydrolases"/>
    <property type="match status" value="2"/>
</dbReference>
<dbReference type="EMBL" id="JH815866">
    <property type="protein sequence ID" value="EKC41431.1"/>
    <property type="molecule type" value="Genomic_DNA"/>
</dbReference>
<evidence type="ECO:0000256" key="5">
    <source>
        <dbReference type="ARBA" id="ARBA00022840"/>
    </source>
</evidence>
<dbReference type="GO" id="GO:0005524">
    <property type="term" value="F:ATP binding"/>
    <property type="evidence" value="ECO:0007669"/>
    <property type="project" value="UniProtKB-KW"/>
</dbReference>
<dbReference type="InterPro" id="IPR047187">
    <property type="entry name" value="SF1_C_Upf1"/>
</dbReference>
<dbReference type="PANTHER" id="PTHR43788">
    <property type="entry name" value="DNA2/NAM7 HELICASE FAMILY MEMBER"/>
    <property type="match status" value="1"/>
</dbReference>
<keyword evidence="2" id="KW-0547">Nucleotide-binding</keyword>
<organism evidence="8">
    <name type="scientific">Magallana gigas</name>
    <name type="common">Pacific oyster</name>
    <name type="synonym">Crassostrea gigas</name>
    <dbReference type="NCBI Taxonomy" id="29159"/>
    <lineage>
        <taxon>Eukaryota</taxon>
        <taxon>Metazoa</taxon>
        <taxon>Spiralia</taxon>
        <taxon>Lophotrochozoa</taxon>
        <taxon>Mollusca</taxon>
        <taxon>Bivalvia</taxon>
        <taxon>Autobranchia</taxon>
        <taxon>Pteriomorphia</taxon>
        <taxon>Ostreida</taxon>
        <taxon>Ostreoidea</taxon>
        <taxon>Ostreidae</taxon>
        <taxon>Magallana</taxon>
    </lineage>
</organism>
<dbReference type="SUPFAM" id="SSF52540">
    <property type="entry name" value="P-loop containing nucleoside triphosphate hydrolases"/>
    <property type="match status" value="1"/>
</dbReference>
<protein>
    <recommendedName>
        <fullName evidence="9">Helicase with zinc finger domain 2</fullName>
    </recommendedName>
</protein>
<dbReference type="InParanoid" id="K1S299"/>
<evidence type="ECO:0000256" key="4">
    <source>
        <dbReference type="ARBA" id="ARBA00022806"/>
    </source>
</evidence>
<evidence type="ECO:0000259" key="7">
    <source>
        <dbReference type="Pfam" id="PF13087"/>
    </source>
</evidence>
<gene>
    <name evidence="8" type="ORF">CGI_10017537</name>
</gene>
<accession>K1S299</accession>
<dbReference type="CDD" id="cd18808">
    <property type="entry name" value="SF1_C_Upf1"/>
    <property type="match status" value="1"/>
</dbReference>
<evidence type="ECO:0000256" key="2">
    <source>
        <dbReference type="ARBA" id="ARBA00022741"/>
    </source>
</evidence>
<dbReference type="GO" id="GO:0016787">
    <property type="term" value="F:hydrolase activity"/>
    <property type="evidence" value="ECO:0007669"/>
    <property type="project" value="UniProtKB-KW"/>
</dbReference>
<reference evidence="8" key="1">
    <citation type="journal article" date="2012" name="Nature">
        <title>The oyster genome reveals stress adaptation and complexity of shell formation.</title>
        <authorList>
            <person name="Zhang G."/>
            <person name="Fang X."/>
            <person name="Guo X."/>
            <person name="Li L."/>
            <person name="Luo R."/>
            <person name="Xu F."/>
            <person name="Yang P."/>
            <person name="Zhang L."/>
            <person name="Wang X."/>
            <person name="Qi H."/>
            <person name="Xiong Z."/>
            <person name="Que H."/>
            <person name="Xie Y."/>
            <person name="Holland P.W."/>
            <person name="Paps J."/>
            <person name="Zhu Y."/>
            <person name="Wu F."/>
            <person name="Chen Y."/>
            <person name="Wang J."/>
            <person name="Peng C."/>
            <person name="Meng J."/>
            <person name="Yang L."/>
            <person name="Liu J."/>
            <person name="Wen B."/>
            <person name="Zhang N."/>
            <person name="Huang Z."/>
            <person name="Zhu Q."/>
            <person name="Feng Y."/>
            <person name="Mount A."/>
            <person name="Hedgecock D."/>
            <person name="Xu Z."/>
            <person name="Liu Y."/>
            <person name="Domazet-Loso T."/>
            <person name="Du Y."/>
            <person name="Sun X."/>
            <person name="Zhang S."/>
            <person name="Liu B."/>
            <person name="Cheng P."/>
            <person name="Jiang X."/>
            <person name="Li J."/>
            <person name="Fan D."/>
            <person name="Wang W."/>
            <person name="Fu W."/>
            <person name="Wang T."/>
            <person name="Wang B."/>
            <person name="Zhang J."/>
            <person name="Peng Z."/>
            <person name="Li Y."/>
            <person name="Li N."/>
            <person name="Wang J."/>
            <person name="Chen M."/>
            <person name="He Y."/>
            <person name="Tan F."/>
            <person name="Song X."/>
            <person name="Zheng Q."/>
            <person name="Huang R."/>
            <person name="Yang H."/>
            <person name="Du X."/>
            <person name="Chen L."/>
            <person name="Yang M."/>
            <person name="Gaffney P.M."/>
            <person name="Wang S."/>
            <person name="Luo L."/>
            <person name="She Z."/>
            <person name="Ming Y."/>
            <person name="Huang W."/>
            <person name="Zhang S."/>
            <person name="Huang B."/>
            <person name="Zhang Y."/>
            <person name="Qu T."/>
            <person name="Ni P."/>
            <person name="Miao G."/>
            <person name="Wang J."/>
            <person name="Wang Q."/>
            <person name="Steinberg C.E."/>
            <person name="Wang H."/>
            <person name="Li N."/>
            <person name="Qian L."/>
            <person name="Zhang G."/>
            <person name="Li Y."/>
            <person name="Yang H."/>
            <person name="Liu X."/>
            <person name="Wang J."/>
            <person name="Yin Y."/>
            <person name="Wang J."/>
        </authorList>
    </citation>
    <scope>NUCLEOTIDE SEQUENCE [LARGE SCALE GENOMIC DNA]</scope>
    <source>
        <strain evidence="8">05x7-T-G4-1.051#20</strain>
    </source>
</reference>
<feature type="domain" description="DNA2/NAM7 helicase helicase" evidence="6">
    <location>
        <begin position="291"/>
        <end position="398"/>
    </location>
</feature>
<dbReference type="FunFam" id="3.40.50.300:FF:001313">
    <property type="entry name" value="Helicase with zinc finger domain 2"/>
    <property type="match status" value="1"/>
</dbReference>
<evidence type="ECO:0000256" key="3">
    <source>
        <dbReference type="ARBA" id="ARBA00022801"/>
    </source>
</evidence>
<dbReference type="PANTHER" id="PTHR43788:SF16">
    <property type="entry name" value="HELICASE WITH ZINC FINGER 2"/>
    <property type="match status" value="1"/>
</dbReference>
<name>K1S299_MAGGI</name>